<dbReference type="EMBL" id="WSZK01000036">
    <property type="protein sequence ID" value="MWG36582.1"/>
    <property type="molecule type" value="Genomic_DNA"/>
</dbReference>
<dbReference type="Proteomes" id="UP000451471">
    <property type="component" value="Unassembled WGS sequence"/>
</dbReference>
<gene>
    <name evidence="2" type="ORF">GQS65_19165</name>
</gene>
<comment type="caution">
    <text evidence="2">The sequence shown here is derived from an EMBL/GenBank/DDBJ whole genome shotgun (WGS) entry which is preliminary data.</text>
</comment>
<evidence type="ECO:0008006" key="4">
    <source>
        <dbReference type="Google" id="ProtNLM"/>
    </source>
</evidence>
<keyword evidence="3" id="KW-1185">Reference proteome</keyword>
<evidence type="ECO:0000256" key="1">
    <source>
        <dbReference type="SAM" id="MobiDB-lite"/>
    </source>
</evidence>
<dbReference type="AlphaFoldDB" id="A0A6B0GP43"/>
<reference evidence="2 3" key="1">
    <citation type="submission" date="2019-12" db="EMBL/GenBank/DDBJ databases">
        <title>Halocatena pleomorpha gen. nov. sp. nov., an extremely halophilic archaeon of family Halobacteriaceae isolated from saltpan soil.</title>
        <authorList>
            <person name="Pal Y."/>
            <person name="Verma A."/>
            <person name="Krishnamurthi S."/>
            <person name="Kumar P."/>
        </authorList>
    </citation>
    <scope>NUCLEOTIDE SEQUENCE [LARGE SCALE GENOMIC DNA]</scope>
    <source>
        <strain evidence="2 3">JCM 16495</strain>
    </source>
</reference>
<dbReference type="RefSeq" id="WP_158206233.1">
    <property type="nucleotide sequence ID" value="NZ_WSZK01000036.1"/>
</dbReference>
<organism evidence="2 3">
    <name type="scientific">Halomarina oriensis</name>
    <dbReference type="NCBI Taxonomy" id="671145"/>
    <lineage>
        <taxon>Archaea</taxon>
        <taxon>Methanobacteriati</taxon>
        <taxon>Methanobacteriota</taxon>
        <taxon>Stenosarchaea group</taxon>
        <taxon>Halobacteria</taxon>
        <taxon>Halobacteriales</taxon>
        <taxon>Natronomonadaceae</taxon>
        <taxon>Halomarina</taxon>
    </lineage>
</organism>
<name>A0A6B0GP43_9EURY</name>
<evidence type="ECO:0000313" key="3">
    <source>
        <dbReference type="Proteomes" id="UP000451471"/>
    </source>
</evidence>
<feature type="compositionally biased region" description="Low complexity" evidence="1">
    <location>
        <begin position="243"/>
        <end position="266"/>
    </location>
</feature>
<sequence length="283" mass="30602">MPDFSTELNRRIRTHQRGLYTATFAIVVEEPDPETRRVVVAHQDAPPESGAGDGPGGGVVVDNVPVASYYAGDGYGMTAPIKKWDHGLLLQTKDPIDQFLTTPDFLVDVPKQRQHDIRDAVFMPMVWTDFEAVPATADGHDPEEWLWMHESGTWMRMRPEAKTGAWEVQHAVGHSALVSDTEITLEYENGTALSVLREEILADGDLHVTGDLVVDGSITAGGDITDGQGNTLADVAATAESAQTTADSASTSTTSLSDTQDVQQTTLDDHEQRISDLESGSST</sequence>
<evidence type="ECO:0000313" key="2">
    <source>
        <dbReference type="EMBL" id="MWG36582.1"/>
    </source>
</evidence>
<proteinExistence type="predicted"/>
<feature type="compositionally biased region" description="Basic and acidic residues" evidence="1">
    <location>
        <begin position="267"/>
        <end position="276"/>
    </location>
</feature>
<protein>
    <recommendedName>
        <fullName evidence="4">Phage protein Gp138 N-terminal domain-containing protein</fullName>
    </recommendedName>
</protein>
<feature type="region of interest" description="Disordered" evidence="1">
    <location>
        <begin position="243"/>
        <end position="283"/>
    </location>
</feature>
<accession>A0A6B0GP43</accession>